<dbReference type="AlphaFoldDB" id="A0A956NHG2"/>
<evidence type="ECO:0000313" key="1">
    <source>
        <dbReference type="EMBL" id="MCA9759445.1"/>
    </source>
</evidence>
<proteinExistence type="predicted"/>
<sequence length="628" mass="64279">MRQIGYLLSRFWLLGLLLLGVPTLGFAVPNVAFQGYLTDDSGIPVTTDSLGVVVAASLWDAASGGTQLWAESHTGVVISDGVFGLLLGSSAPLELGDFSGVPLFLQLAVDGAPPLSRTELHASPFAIRSSVADAAEALEDGAGVRSLNGLQDEVTLEGSGSITITQSGNTLTFGGTGGGGADSDWVVDGTDQYSAVSGNVGIGTSTPHRKLHLRTTALGLDEAELSPNFDLVVESEDATLGLFSGTGGADGSKITLNEISGGNLVDQWSILRKTASGGRGLAFAYSDVGEVARFGPDGNVGIGTTDPIRKLHVMTSDEGLDREDLGANYDVVVESADATLGLFSDTSGSDGSTLVFGEVSGGVVANSWLLRRKTTGGGGDLVVSHSTQGEVLRFGDNGNIGIGTTAPGSRLDVRGTGYFQEQLVLDQPIVNAASVLRFNKTSSAADLIFDGALVFQLELLGNPTDVLTLTTSGATVTGTTTTDVLEITGGSDLAEPFAVGSHPEVEPGTVLVIDPERPGELRVSDTAYDRTVAGIVSGANGIRPGITLKQEGTVADGSVPLALSGRVYCKVDASYGAIEPGDLLTTSATRGHAMRVSDPARQAGAVLGKAMTGLENGRGTVLVLVSLQ</sequence>
<comment type="caution">
    <text evidence="1">The sequence shown here is derived from an EMBL/GenBank/DDBJ whole genome shotgun (WGS) entry which is preliminary data.</text>
</comment>
<organism evidence="1 2">
    <name type="scientific">Eiseniibacteriota bacterium</name>
    <dbReference type="NCBI Taxonomy" id="2212470"/>
    <lineage>
        <taxon>Bacteria</taxon>
        <taxon>Candidatus Eiseniibacteriota</taxon>
    </lineage>
</organism>
<evidence type="ECO:0000313" key="2">
    <source>
        <dbReference type="Proteomes" id="UP000739538"/>
    </source>
</evidence>
<protein>
    <submittedName>
        <fullName evidence="1">Uncharacterized protein</fullName>
    </submittedName>
</protein>
<dbReference type="Proteomes" id="UP000739538">
    <property type="component" value="Unassembled WGS sequence"/>
</dbReference>
<reference evidence="1" key="2">
    <citation type="journal article" date="2021" name="Microbiome">
        <title>Successional dynamics and alternative stable states in a saline activated sludge microbial community over 9 years.</title>
        <authorList>
            <person name="Wang Y."/>
            <person name="Ye J."/>
            <person name="Ju F."/>
            <person name="Liu L."/>
            <person name="Boyd J.A."/>
            <person name="Deng Y."/>
            <person name="Parks D.H."/>
            <person name="Jiang X."/>
            <person name="Yin X."/>
            <person name="Woodcroft B.J."/>
            <person name="Tyson G.W."/>
            <person name="Hugenholtz P."/>
            <person name="Polz M.F."/>
            <person name="Zhang T."/>
        </authorList>
    </citation>
    <scope>NUCLEOTIDE SEQUENCE</scope>
    <source>
        <strain evidence="1">HKST-UBA02</strain>
    </source>
</reference>
<gene>
    <name evidence="1" type="ORF">KDA27_26865</name>
</gene>
<name>A0A956NHG2_UNCEI</name>
<accession>A0A956NHG2</accession>
<dbReference type="EMBL" id="JAGQHS010000349">
    <property type="protein sequence ID" value="MCA9759445.1"/>
    <property type="molecule type" value="Genomic_DNA"/>
</dbReference>
<reference evidence="1" key="1">
    <citation type="submission" date="2020-04" db="EMBL/GenBank/DDBJ databases">
        <authorList>
            <person name="Zhang T."/>
        </authorList>
    </citation>
    <scope>NUCLEOTIDE SEQUENCE</scope>
    <source>
        <strain evidence="1">HKST-UBA02</strain>
    </source>
</reference>